<dbReference type="SUPFAM" id="SSF50998">
    <property type="entry name" value="Quinoprotein alcohol dehydrogenase-like"/>
    <property type="match status" value="1"/>
</dbReference>
<dbReference type="InterPro" id="IPR001680">
    <property type="entry name" value="WD40_rpt"/>
</dbReference>
<dbReference type="Proteomes" id="UP001374579">
    <property type="component" value="Unassembled WGS sequence"/>
</dbReference>
<proteinExistence type="predicted"/>
<dbReference type="InterPro" id="IPR001810">
    <property type="entry name" value="F-box_dom"/>
</dbReference>
<feature type="domain" description="F-box" evidence="2">
    <location>
        <begin position="47"/>
        <end position="93"/>
    </location>
</feature>
<reference evidence="3 4" key="1">
    <citation type="submission" date="2024-02" db="EMBL/GenBank/DDBJ databases">
        <title>Chromosome-scale genome assembly of the rough periwinkle Littorina saxatilis.</title>
        <authorList>
            <person name="De Jode A."/>
            <person name="Faria R."/>
            <person name="Formenti G."/>
            <person name="Sims Y."/>
            <person name="Smith T.P."/>
            <person name="Tracey A."/>
            <person name="Wood J.M.D."/>
            <person name="Zagrodzka Z.B."/>
            <person name="Johannesson K."/>
            <person name="Butlin R.K."/>
            <person name="Leder E.H."/>
        </authorList>
    </citation>
    <scope>NUCLEOTIDE SEQUENCE [LARGE SCALE GENOMIC DNA]</scope>
    <source>
        <strain evidence="3">Snail1</strain>
        <tissue evidence="3">Muscle</tissue>
    </source>
</reference>
<evidence type="ECO:0000313" key="3">
    <source>
        <dbReference type="EMBL" id="KAK7110224.1"/>
    </source>
</evidence>
<dbReference type="FunFam" id="2.130.10.10:FF:002194">
    <property type="entry name" value="Uncharacterized protein"/>
    <property type="match status" value="1"/>
</dbReference>
<dbReference type="InterPro" id="IPR052301">
    <property type="entry name" value="SCF_F-box/WD-repeat"/>
</dbReference>
<dbReference type="InterPro" id="IPR036047">
    <property type="entry name" value="F-box-like_dom_sf"/>
</dbReference>
<feature type="region of interest" description="Disordered" evidence="1">
    <location>
        <begin position="1"/>
        <end position="47"/>
    </location>
</feature>
<dbReference type="PANTHER" id="PTHR14381">
    <property type="entry name" value="DACTYLIN"/>
    <property type="match status" value="1"/>
</dbReference>
<organism evidence="3 4">
    <name type="scientific">Littorina saxatilis</name>
    <dbReference type="NCBI Taxonomy" id="31220"/>
    <lineage>
        <taxon>Eukaryota</taxon>
        <taxon>Metazoa</taxon>
        <taxon>Spiralia</taxon>
        <taxon>Lophotrochozoa</taxon>
        <taxon>Mollusca</taxon>
        <taxon>Gastropoda</taxon>
        <taxon>Caenogastropoda</taxon>
        <taxon>Littorinimorpha</taxon>
        <taxon>Littorinoidea</taxon>
        <taxon>Littorinidae</taxon>
        <taxon>Littorina</taxon>
    </lineage>
</organism>
<dbReference type="CDD" id="cd20090">
    <property type="entry name" value="F-box_FBXW4"/>
    <property type="match status" value="1"/>
</dbReference>
<dbReference type="Pfam" id="PF12937">
    <property type="entry name" value="F-box-like"/>
    <property type="match status" value="1"/>
</dbReference>
<dbReference type="PANTHER" id="PTHR14381:SF1">
    <property type="entry name" value="F-BOX_WD REPEAT-CONTAINING PROTEIN 4"/>
    <property type="match status" value="1"/>
</dbReference>
<dbReference type="SMART" id="SM00320">
    <property type="entry name" value="WD40"/>
    <property type="match status" value="4"/>
</dbReference>
<keyword evidence="4" id="KW-1185">Reference proteome</keyword>
<dbReference type="SUPFAM" id="SSF81383">
    <property type="entry name" value="F-box domain"/>
    <property type="match status" value="1"/>
</dbReference>
<dbReference type="PROSITE" id="PS50181">
    <property type="entry name" value="FBOX"/>
    <property type="match status" value="1"/>
</dbReference>
<dbReference type="SMART" id="SM00256">
    <property type="entry name" value="FBOX"/>
    <property type="match status" value="1"/>
</dbReference>
<dbReference type="Gene3D" id="1.20.1280.50">
    <property type="match status" value="1"/>
</dbReference>
<gene>
    <name evidence="3" type="ORF">V1264_014138</name>
</gene>
<comment type="caution">
    <text evidence="3">The sequence shown here is derived from an EMBL/GenBank/DDBJ whole genome shotgun (WGS) entry which is preliminary data.</text>
</comment>
<dbReference type="Pfam" id="PF00400">
    <property type="entry name" value="WD40"/>
    <property type="match status" value="1"/>
</dbReference>
<dbReference type="AlphaFoldDB" id="A0AAN9GJG2"/>
<dbReference type="EMBL" id="JBAMIC010000003">
    <property type="protein sequence ID" value="KAK7110224.1"/>
    <property type="molecule type" value="Genomic_DNA"/>
</dbReference>
<evidence type="ECO:0000313" key="4">
    <source>
        <dbReference type="Proteomes" id="UP001374579"/>
    </source>
</evidence>
<dbReference type="GO" id="GO:0031146">
    <property type="term" value="P:SCF-dependent proteasomal ubiquitin-dependent protein catabolic process"/>
    <property type="evidence" value="ECO:0007669"/>
    <property type="project" value="TreeGrafter"/>
</dbReference>
<sequence length="427" mass="48423">MERASQNNGEGRYSVGRRRRPSGRSRRRERNYPNSNENNPGTSGTSPCRILDLPDDVIYIIFQYLGPDSLCRLSQVCQRFRQLSSEDSVWLPFEKERSLLRSSNSRCILSLKERYRVSLNWESGRRHEAWLLRHNFRLLPWIQKDQNNTLWVSRGSRILKFDVKDNGRLRESAGGPLYGLNSDVTRFVVNNGIVVSGCRGGGVSTWEASSGVQLMHCYNAHSSETQCVDVADDVIVSGSKDNTMKVLSMFPEDKQRVRQSFNIGDRIWSLSVSPNKSTVAVGTACYNNPAICLLDIHSGQLLGHLGDEHKRGSGVLDLKFESPNILLTCGHDTYLRMWDMRTHTCVSSWEDPFDSTLYCLQTDGQCSMLTGTARHGLVRLWDKRQQNHVQIYYSGGQHSPVYSLAGSSQHLYVALDMGLYFVDFSIH</sequence>
<dbReference type="GO" id="GO:0019005">
    <property type="term" value="C:SCF ubiquitin ligase complex"/>
    <property type="evidence" value="ECO:0007669"/>
    <property type="project" value="TreeGrafter"/>
</dbReference>
<accession>A0AAN9GJG2</accession>
<dbReference type="Gene3D" id="2.130.10.10">
    <property type="entry name" value="YVTN repeat-like/Quinoprotein amine dehydrogenase"/>
    <property type="match status" value="1"/>
</dbReference>
<feature type="compositionally biased region" description="Basic residues" evidence="1">
    <location>
        <begin position="15"/>
        <end position="29"/>
    </location>
</feature>
<evidence type="ECO:0000259" key="2">
    <source>
        <dbReference type="PROSITE" id="PS50181"/>
    </source>
</evidence>
<protein>
    <recommendedName>
        <fullName evidence="2">F-box domain-containing protein</fullName>
    </recommendedName>
</protein>
<name>A0AAN9GJG2_9CAEN</name>
<dbReference type="InterPro" id="IPR015943">
    <property type="entry name" value="WD40/YVTN_repeat-like_dom_sf"/>
</dbReference>
<feature type="compositionally biased region" description="Low complexity" evidence="1">
    <location>
        <begin position="32"/>
        <end position="41"/>
    </location>
</feature>
<evidence type="ECO:0000256" key="1">
    <source>
        <dbReference type="SAM" id="MobiDB-lite"/>
    </source>
</evidence>
<dbReference type="InterPro" id="IPR011047">
    <property type="entry name" value="Quinoprotein_ADH-like_sf"/>
</dbReference>